<evidence type="ECO:0000313" key="3">
    <source>
        <dbReference type="EMBL" id="MEA9357259.1"/>
    </source>
</evidence>
<accession>A0ABU5VW31</accession>
<gene>
    <name evidence="3" type="ORF">SHI21_13625</name>
</gene>
<keyword evidence="2" id="KW-0472">Membrane</keyword>
<proteinExistence type="predicted"/>
<feature type="coiled-coil region" evidence="1">
    <location>
        <begin position="161"/>
        <end position="195"/>
    </location>
</feature>
<dbReference type="EMBL" id="JAYGJQ010000002">
    <property type="protein sequence ID" value="MEA9357259.1"/>
    <property type="molecule type" value="Genomic_DNA"/>
</dbReference>
<protein>
    <submittedName>
        <fullName evidence="3">Uncharacterized protein</fullName>
    </submittedName>
</protein>
<evidence type="ECO:0000256" key="2">
    <source>
        <dbReference type="SAM" id="Phobius"/>
    </source>
</evidence>
<evidence type="ECO:0000256" key="1">
    <source>
        <dbReference type="SAM" id="Coils"/>
    </source>
</evidence>
<reference evidence="3 4" key="1">
    <citation type="submission" date="2023-11" db="EMBL/GenBank/DDBJ databases">
        <title>A Novel Polar Bacteriovorax (B. antarcticus) Isolated from the Biocrust in Antarctica.</title>
        <authorList>
            <person name="Mun W."/>
            <person name="Choi S.Y."/>
            <person name="Mitchell R.J."/>
        </authorList>
    </citation>
    <scope>NUCLEOTIDE SEQUENCE [LARGE SCALE GENOMIC DNA]</scope>
    <source>
        <strain evidence="3 4">PP10</strain>
    </source>
</reference>
<keyword evidence="1" id="KW-0175">Coiled coil</keyword>
<sequence length="218" mass="25179">MSNALKISPTTNISKLKQHMDQTDNLIHTSITRSVQIGNRNCVDRIFANNTKDIANTQEMLSIATKMQSQVITNCLLLSLENTRTTQDVVLSMEVLEEKLHSDLAEHNINIKEITEKLYSSLNKQQTSITQLKLYIENQVSEQEKLKDLINTRSVSEMDFIKENERSKKEFKIQLEKITNEMNIIQKKNNQLIKLATGFLFLWIIIATGFIFLIKHKL</sequence>
<organism evidence="3 4">
    <name type="scientific">Bacteriovorax antarcticus</name>
    <dbReference type="NCBI Taxonomy" id="3088717"/>
    <lineage>
        <taxon>Bacteria</taxon>
        <taxon>Pseudomonadati</taxon>
        <taxon>Bdellovibrionota</taxon>
        <taxon>Bacteriovoracia</taxon>
        <taxon>Bacteriovoracales</taxon>
        <taxon>Bacteriovoracaceae</taxon>
        <taxon>Bacteriovorax</taxon>
    </lineage>
</organism>
<feature type="transmembrane region" description="Helical" evidence="2">
    <location>
        <begin position="192"/>
        <end position="214"/>
    </location>
</feature>
<comment type="caution">
    <text evidence="3">The sequence shown here is derived from an EMBL/GenBank/DDBJ whole genome shotgun (WGS) entry which is preliminary data.</text>
</comment>
<keyword evidence="2" id="KW-1133">Transmembrane helix</keyword>
<dbReference type="Proteomes" id="UP001302274">
    <property type="component" value="Unassembled WGS sequence"/>
</dbReference>
<keyword evidence="4" id="KW-1185">Reference proteome</keyword>
<dbReference type="RefSeq" id="WP_323577189.1">
    <property type="nucleotide sequence ID" value="NZ_JAYGJQ010000002.1"/>
</dbReference>
<keyword evidence="2" id="KW-0812">Transmembrane</keyword>
<evidence type="ECO:0000313" key="4">
    <source>
        <dbReference type="Proteomes" id="UP001302274"/>
    </source>
</evidence>
<name>A0ABU5VW31_9BACT</name>